<evidence type="ECO:0000256" key="3">
    <source>
        <dbReference type="SAM" id="MobiDB-lite"/>
    </source>
</evidence>
<reference evidence="5" key="1">
    <citation type="journal article" date="2021" name="Sci. Rep.">
        <title>Diploid genomic architecture of Nitzschia inconspicua, an elite biomass production diatom.</title>
        <authorList>
            <person name="Oliver A."/>
            <person name="Podell S."/>
            <person name="Pinowska A."/>
            <person name="Traller J.C."/>
            <person name="Smith S.R."/>
            <person name="McClure R."/>
            <person name="Beliaev A."/>
            <person name="Bohutskyi P."/>
            <person name="Hill E.A."/>
            <person name="Rabines A."/>
            <person name="Zheng H."/>
            <person name="Allen L.Z."/>
            <person name="Kuo A."/>
            <person name="Grigoriev I.V."/>
            <person name="Allen A.E."/>
            <person name="Hazlebeck D."/>
            <person name="Allen E.E."/>
        </authorList>
    </citation>
    <scope>NUCLEOTIDE SEQUENCE</scope>
    <source>
        <strain evidence="5">Hildebrandi</strain>
    </source>
</reference>
<dbReference type="AlphaFoldDB" id="A0A9K3KWI4"/>
<dbReference type="EMBL" id="JAGRRH010000018">
    <property type="protein sequence ID" value="KAG7350536.1"/>
    <property type="molecule type" value="Genomic_DNA"/>
</dbReference>
<dbReference type="OrthoDB" id="1919336at2759"/>
<evidence type="ECO:0000256" key="2">
    <source>
        <dbReference type="PROSITE-ProRule" id="PRU00267"/>
    </source>
</evidence>
<organism evidence="5 6">
    <name type="scientific">Nitzschia inconspicua</name>
    <dbReference type="NCBI Taxonomy" id="303405"/>
    <lineage>
        <taxon>Eukaryota</taxon>
        <taxon>Sar</taxon>
        <taxon>Stramenopiles</taxon>
        <taxon>Ochrophyta</taxon>
        <taxon>Bacillariophyta</taxon>
        <taxon>Bacillariophyceae</taxon>
        <taxon>Bacillariophycidae</taxon>
        <taxon>Bacillariales</taxon>
        <taxon>Bacillariaceae</taxon>
        <taxon>Nitzschia</taxon>
    </lineage>
</organism>
<feature type="region of interest" description="Disordered" evidence="3">
    <location>
        <begin position="62"/>
        <end position="82"/>
    </location>
</feature>
<evidence type="ECO:0000259" key="4">
    <source>
        <dbReference type="PROSITE" id="PS50118"/>
    </source>
</evidence>
<dbReference type="InterPro" id="IPR009071">
    <property type="entry name" value="HMG_box_dom"/>
</dbReference>
<accession>A0A9K3KWI4</accession>
<feature type="DNA-binding region" description="HMG box" evidence="2">
    <location>
        <begin position="21"/>
        <end position="89"/>
    </location>
</feature>
<feature type="region of interest" description="Disordered" evidence="3">
    <location>
        <begin position="94"/>
        <end position="114"/>
    </location>
</feature>
<feature type="domain" description="HMG box" evidence="4">
    <location>
        <begin position="108"/>
        <end position="176"/>
    </location>
</feature>
<evidence type="ECO:0000313" key="6">
    <source>
        <dbReference type="Proteomes" id="UP000693970"/>
    </source>
</evidence>
<dbReference type="InterPro" id="IPR050342">
    <property type="entry name" value="HMGB"/>
</dbReference>
<dbReference type="GO" id="GO:0003677">
    <property type="term" value="F:DNA binding"/>
    <property type="evidence" value="ECO:0007669"/>
    <property type="project" value="UniProtKB-UniRule"/>
</dbReference>
<dbReference type="CDD" id="cd00084">
    <property type="entry name" value="HMG-box_SF"/>
    <property type="match status" value="1"/>
</dbReference>
<dbReference type="Proteomes" id="UP000693970">
    <property type="component" value="Unassembled WGS sequence"/>
</dbReference>
<dbReference type="GO" id="GO:0005634">
    <property type="term" value="C:nucleus"/>
    <property type="evidence" value="ECO:0007669"/>
    <property type="project" value="UniProtKB-UniRule"/>
</dbReference>
<protein>
    <submittedName>
        <fullName evidence="5">High mobility group box domain containing protein</fullName>
    </submittedName>
</protein>
<proteinExistence type="predicted"/>
<name>A0A9K3KWI4_9STRA</name>
<sequence>MESKSKKSDASCAYRKAPQAPRRFKSPYILFSMSKMQEYKSCYKNVKVTSFSSQISKEWKELTPTEKQKWKEKAEQDKHRYNVEKSQYTGPWVVPSESVRKKRPKDAPKRPPSAFLNYCQKRRTELKKQHPGVKNTEISKMLGDEWNNAPVEIRQPHINKEAQEREEYYKKVEAWKEHRSGNWAVRGKMEPSPAITIPNQMNFTNLSVMVPPSPPTPDAFTAMPVHLLPRNGLPLPPTITPKTIDPSVFQKPSIVESQASSNAIWECDSSMRHHGTEESLIPTILPPVDPPNPHSESVFSDVHVSLHQAEDNGKLEPNFPSVSCTDRSNDLVESEITRPTSLASQWLSDAQSFYFPNIFQGDTSFDPPIY</sequence>
<feature type="domain" description="HMG box" evidence="4">
    <location>
        <begin position="21"/>
        <end position="89"/>
    </location>
</feature>
<gene>
    <name evidence="5" type="ORF">IV203_009896</name>
</gene>
<evidence type="ECO:0000256" key="1">
    <source>
        <dbReference type="ARBA" id="ARBA00023125"/>
    </source>
</evidence>
<reference evidence="5" key="2">
    <citation type="submission" date="2021-04" db="EMBL/GenBank/DDBJ databases">
        <authorList>
            <person name="Podell S."/>
        </authorList>
    </citation>
    <scope>NUCLEOTIDE SEQUENCE</scope>
    <source>
        <strain evidence="5">Hildebrandi</strain>
    </source>
</reference>
<dbReference type="Pfam" id="PF00505">
    <property type="entry name" value="HMG_box"/>
    <property type="match status" value="2"/>
</dbReference>
<dbReference type="PANTHER" id="PTHR48112">
    <property type="entry name" value="HIGH MOBILITY GROUP PROTEIN DSP1"/>
    <property type="match status" value="1"/>
</dbReference>
<keyword evidence="1 2" id="KW-0238">DNA-binding</keyword>
<feature type="DNA-binding region" description="HMG box" evidence="2">
    <location>
        <begin position="108"/>
        <end position="176"/>
    </location>
</feature>
<comment type="caution">
    <text evidence="5">The sequence shown here is derived from an EMBL/GenBank/DDBJ whole genome shotgun (WGS) entry which is preliminary data.</text>
</comment>
<evidence type="ECO:0000313" key="5">
    <source>
        <dbReference type="EMBL" id="KAG7350536.1"/>
    </source>
</evidence>
<keyword evidence="2" id="KW-0539">Nucleus</keyword>
<keyword evidence="6" id="KW-1185">Reference proteome</keyword>
<dbReference type="SMART" id="SM00398">
    <property type="entry name" value="HMG"/>
    <property type="match status" value="2"/>
</dbReference>
<dbReference type="PANTHER" id="PTHR48112:SF22">
    <property type="entry name" value="MITOCHONDRIAL TRANSCRIPTION FACTOR A, ISOFORM B"/>
    <property type="match status" value="1"/>
</dbReference>
<dbReference type="PROSITE" id="PS50118">
    <property type="entry name" value="HMG_BOX_2"/>
    <property type="match status" value="2"/>
</dbReference>